<evidence type="ECO:0000259" key="1">
    <source>
        <dbReference type="PROSITE" id="PS50910"/>
    </source>
</evidence>
<feature type="domain" description="HEPN" evidence="1">
    <location>
        <begin position="11"/>
        <end position="120"/>
    </location>
</feature>
<dbReference type="Pfam" id="PF05168">
    <property type="entry name" value="HEPN"/>
    <property type="match status" value="1"/>
</dbReference>
<dbReference type="Proteomes" id="UP000230538">
    <property type="component" value="Unassembled WGS sequence"/>
</dbReference>
<organism evidence="2 3">
    <name type="scientific">candidate division WWE3 bacterium CG_4_9_14_3_um_filter_43_9</name>
    <dbReference type="NCBI Taxonomy" id="1975082"/>
    <lineage>
        <taxon>Bacteria</taxon>
        <taxon>Katanobacteria</taxon>
    </lineage>
</organism>
<dbReference type="EMBL" id="PFXB01000041">
    <property type="protein sequence ID" value="PJA38033.1"/>
    <property type="molecule type" value="Genomic_DNA"/>
</dbReference>
<reference evidence="3" key="1">
    <citation type="submission" date="2017-09" db="EMBL/GenBank/DDBJ databases">
        <title>Depth-based differentiation of microbial function through sediment-hosted aquifers and enrichment of novel symbionts in the deep terrestrial subsurface.</title>
        <authorList>
            <person name="Probst A.J."/>
            <person name="Ladd B."/>
            <person name="Jarett J.K."/>
            <person name="Geller-Mcgrath D.E."/>
            <person name="Sieber C.M.K."/>
            <person name="Emerson J.B."/>
            <person name="Anantharaman K."/>
            <person name="Thomas B.C."/>
            <person name="Malmstrom R."/>
            <person name="Stieglmeier M."/>
            <person name="Klingl A."/>
            <person name="Woyke T."/>
            <person name="Ryan C.M."/>
            <person name="Banfield J.F."/>
        </authorList>
    </citation>
    <scope>NUCLEOTIDE SEQUENCE [LARGE SCALE GENOMIC DNA]</scope>
</reference>
<evidence type="ECO:0000313" key="2">
    <source>
        <dbReference type="EMBL" id="PJA38033.1"/>
    </source>
</evidence>
<name>A0A2M7WY83_UNCKA</name>
<dbReference type="SMART" id="SM00748">
    <property type="entry name" value="HEPN"/>
    <property type="match status" value="1"/>
</dbReference>
<accession>A0A2M7WY83</accession>
<evidence type="ECO:0000313" key="3">
    <source>
        <dbReference type="Proteomes" id="UP000230538"/>
    </source>
</evidence>
<dbReference type="AlphaFoldDB" id="A0A2M7WY83"/>
<dbReference type="PROSITE" id="PS50910">
    <property type="entry name" value="HEPN"/>
    <property type="match status" value="1"/>
</dbReference>
<dbReference type="Gene3D" id="1.20.120.330">
    <property type="entry name" value="Nucleotidyltransferases domain 2"/>
    <property type="match status" value="1"/>
</dbReference>
<dbReference type="SUPFAM" id="SSF81593">
    <property type="entry name" value="Nucleotidyltransferase substrate binding subunit/domain"/>
    <property type="match status" value="1"/>
</dbReference>
<sequence length="128" mass="15272">MQIKEVIDYWIESGESNLSAAQDLFKTRHYVECLFFCHLCVEKIIKGLIVKKSKEPPLPIHDLLKLSEKTTLRFSENQLKLLAQINEFNIRARYDDIKLKFHKTATKEYAQQYLHQTEDLFSWLRKKL</sequence>
<comment type="caution">
    <text evidence="2">The sequence shown here is derived from an EMBL/GenBank/DDBJ whole genome shotgun (WGS) entry which is preliminary data.</text>
</comment>
<dbReference type="InterPro" id="IPR007842">
    <property type="entry name" value="HEPN_dom"/>
</dbReference>
<gene>
    <name evidence="2" type="ORF">CO181_01295</name>
</gene>
<protein>
    <recommendedName>
        <fullName evidence="1">HEPN domain-containing protein</fullName>
    </recommendedName>
</protein>
<proteinExistence type="predicted"/>